<evidence type="ECO:0000313" key="1">
    <source>
        <dbReference type="EMBL" id="KAJ8948904.1"/>
    </source>
</evidence>
<reference evidence="1" key="1">
    <citation type="journal article" date="2023" name="Insect Mol. Biol.">
        <title>Genome sequencing provides insights into the evolution of gene families encoding plant cell wall-degrading enzymes in longhorned beetles.</title>
        <authorList>
            <person name="Shin N.R."/>
            <person name="Okamura Y."/>
            <person name="Kirsch R."/>
            <person name="Pauchet Y."/>
        </authorList>
    </citation>
    <scope>NUCLEOTIDE SEQUENCE</scope>
    <source>
        <strain evidence="1">AMC_N1</strain>
    </source>
</reference>
<dbReference type="Proteomes" id="UP001162162">
    <property type="component" value="Unassembled WGS sequence"/>
</dbReference>
<organism evidence="1 2">
    <name type="scientific">Aromia moschata</name>
    <dbReference type="NCBI Taxonomy" id="1265417"/>
    <lineage>
        <taxon>Eukaryota</taxon>
        <taxon>Metazoa</taxon>
        <taxon>Ecdysozoa</taxon>
        <taxon>Arthropoda</taxon>
        <taxon>Hexapoda</taxon>
        <taxon>Insecta</taxon>
        <taxon>Pterygota</taxon>
        <taxon>Neoptera</taxon>
        <taxon>Endopterygota</taxon>
        <taxon>Coleoptera</taxon>
        <taxon>Polyphaga</taxon>
        <taxon>Cucujiformia</taxon>
        <taxon>Chrysomeloidea</taxon>
        <taxon>Cerambycidae</taxon>
        <taxon>Cerambycinae</taxon>
        <taxon>Callichromatini</taxon>
        <taxon>Aromia</taxon>
    </lineage>
</organism>
<dbReference type="EMBL" id="JAPWTK010000127">
    <property type="protein sequence ID" value="KAJ8948904.1"/>
    <property type="molecule type" value="Genomic_DNA"/>
</dbReference>
<comment type="caution">
    <text evidence="1">The sequence shown here is derived from an EMBL/GenBank/DDBJ whole genome shotgun (WGS) entry which is preliminary data.</text>
</comment>
<gene>
    <name evidence="1" type="ORF">NQ318_020490</name>
</gene>
<keyword evidence="2" id="KW-1185">Reference proteome</keyword>
<name>A0AAV8YCB5_9CUCU</name>
<dbReference type="AlphaFoldDB" id="A0AAV8YCB5"/>
<protein>
    <submittedName>
        <fullName evidence="1">Uncharacterized protein</fullName>
    </submittedName>
</protein>
<proteinExistence type="predicted"/>
<evidence type="ECO:0000313" key="2">
    <source>
        <dbReference type="Proteomes" id="UP001162162"/>
    </source>
</evidence>
<sequence>MTQTPPRDSSISDIDVPLVAVGEPTGSDPDPFGLVSRSITLRLPLDRKLARGDSLEIRCESALPGVPLPPQVTTLAVPLRSSAGPQVIHNQELHWYSGYSVAAARLGPLPACLVAAAAAAARWSIGALLQ</sequence>
<accession>A0AAV8YCB5</accession>